<dbReference type="RefSeq" id="WP_353438337.1">
    <property type="nucleotide sequence ID" value="NZ_CP099959.1"/>
</dbReference>
<name>A0AAU8A1P3_9BURK</name>
<dbReference type="AlphaFoldDB" id="A0AAU8A1P3"/>
<proteinExistence type="predicted"/>
<protein>
    <submittedName>
        <fullName evidence="1">Uncharacterized protein</fullName>
    </submittedName>
</protein>
<organism evidence="1">
    <name type="scientific">Polynucleobacter sp. UK-FUSCHL-C3</name>
    <dbReference type="NCBI Taxonomy" id="2955208"/>
    <lineage>
        <taxon>Bacteria</taxon>
        <taxon>Pseudomonadati</taxon>
        <taxon>Pseudomonadota</taxon>
        <taxon>Betaproteobacteria</taxon>
        <taxon>Burkholderiales</taxon>
        <taxon>Burkholderiaceae</taxon>
        <taxon>Polynucleobacter</taxon>
    </lineage>
</organism>
<evidence type="ECO:0000313" key="1">
    <source>
        <dbReference type="EMBL" id="XCC57307.1"/>
    </source>
</evidence>
<dbReference type="EMBL" id="CP099959">
    <property type="protein sequence ID" value="XCC57307.1"/>
    <property type="molecule type" value="Genomic_DNA"/>
</dbReference>
<sequence>MKNSFEKTATSNKRAQALKRILEKQNGVDAVDDKSLLPTIQSIQEDLIAGAAQTVEPIGNTKVILFNTEENHQDAGGGVNITQSSLPQSIELFHGLIKKELTKAATGLGVDEAELKAWVDLQIDVPAKTILTLFRMMQNLYLDPLLEEISLAQYEDGQWHVFITIEGCAKLLNQHPQFNGLLFNQANTLIDGVPEWIECSIYRKDREVPTTVREYYIEVKGETAIWQKMPRRILRHRALQQCVRLAIT</sequence>
<accession>A0AAU8A1P3</accession>
<gene>
    <name evidence="1" type="ORF">NKE59_07360</name>
</gene>
<reference evidence="1" key="1">
    <citation type="submission" date="2022-06" db="EMBL/GenBank/DDBJ databases">
        <title>New Polynucleobacter species.</title>
        <authorList>
            <person name="Hahn M.W."/>
        </authorList>
    </citation>
    <scope>NUCLEOTIDE SEQUENCE</scope>
    <source>
        <strain evidence="1">UK-FUSCHL-C3</strain>
    </source>
</reference>